<reference evidence="1" key="1">
    <citation type="journal article" date="2019" name="Environ. Microbiol.">
        <title>Fungal ecological strategies reflected in gene transcription - a case study of two litter decomposers.</title>
        <authorList>
            <person name="Barbi F."/>
            <person name="Kohler A."/>
            <person name="Barry K."/>
            <person name="Baskaran P."/>
            <person name="Daum C."/>
            <person name="Fauchery L."/>
            <person name="Ihrmark K."/>
            <person name="Kuo A."/>
            <person name="LaButti K."/>
            <person name="Lipzen A."/>
            <person name="Morin E."/>
            <person name="Grigoriev I.V."/>
            <person name="Henrissat B."/>
            <person name="Lindahl B."/>
            <person name="Martin F."/>
        </authorList>
    </citation>
    <scope>NUCLEOTIDE SEQUENCE</scope>
    <source>
        <strain evidence="1">JB14</strain>
    </source>
</reference>
<accession>A0A6A4HX07</accession>
<name>A0A6A4HX07_9AGAR</name>
<dbReference type="EMBL" id="ML769446">
    <property type="protein sequence ID" value="KAE9401394.1"/>
    <property type="molecule type" value="Genomic_DNA"/>
</dbReference>
<gene>
    <name evidence="1" type="ORF">BT96DRAFT_992122</name>
</gene>
<dbReference type="AlphaFoldDB" id="A0A6A4HX07"/>
<dbReference type="Proteomes" id="UP000799118">
    <property type="component" value="Unassembled WGS sequence"/>
</dbReference>
<protein>
    <submittedName>
        <fullName evidence="1">Uncharacterized protein</fullName>
    </submittedName>
</protein>
<evidence type="ECO:0000313" key="1">
    <source>
        <dbReference type="EMBL" id="KAE9401394.1"/>
    </source>
</evidence>
<evidence type="ECO:0000313" key="2">
    <source>
        <dbReference type="Proteomes" id="UP000799118"/>
    </source>
</evidence>
<sequence>MVYYYILPQHRHREQDSHRSNWNSYIAAQLDIAIGGSLEKNAIINSQIQSPLNEIKLLPKFPYHLFHKWPPSNPSSLKPAVAYKPFGQLLDCGTAALLTVDGLYPLSRQNVNGVPSRRNHVNESFIIEIGAIDSQCKITEFWDKNPGANLITVKAGDQV</sequence>
<organism evidence="1 2">
    <name type="scientific">Gymnopus androsaceus JB14</name>
    <dbReference type="NCBI Taxonomy" id="1447944"/>
    <lineage>
        <taxon>Eukaryota</taxon>
        <taxon>Fungi</taxon>
        <taxon>Dikarya</taxon>
        <taxon>Basidiomycota</taxon>
        <taxon>Agaricomycotina</taxon>
        <taxon>Agaricomycetes</taxon>
        <taxon>Agaricomycetidae</taxon>
        <taxon>Agaricales</taxon>
        <taxon>Marasmiineae</taxon>
        <taxon>Omphalotaceae</taxon>
        <taxon>Gymnopus</taxon>
    </lineage>
</organism>
<keyword evidence="2" id="KW-1185">Reference proteome</keyword>
<proteinExistence type="predicted"/>